<dbReference type="PANTHER" id="PTHR38107">
    <property type="match status" value="1"/>
</dbReference>
<dbReference type="HAMAP" id="MF_04110">
    <property type="entry name" value="ENDOLYSIN_T4"/>
    <property type="match status" value="1"/>
</dbReference>
<dbReference type="SUPFAM" id="SSF53955">
    <property type="entry name" value="Lysozyme-like"/>
    <property type="match status" value="1"/>
</dbReference>
<gene>
    <name evidence="8" type="ORF">GO755_30320</name>
</gene>
<comment type="catalytic activity">
    <reaction evidence="1 7">
        <text>Hydrolysis of (1-&gt;4)-beta-linkages between N-acetylmuramic acid and N-acetyl-D-glucosamine residues in a peptidoglycan and between N-acetyl-D-glucosamine residues in chitodextrins.</text>
        <dbReference type="EC" id="3.2.1.17"/>
    </reaction>
</comment>
<reference evidence="8 9" key="1">
    <citation type="submission" date="2019-12" db="EMBL/GenBank/DDBJ databases">
        <title>Spirosoma sp. HMF4905 genome sequencing and assembly.</title>
        <authorList>
            <person name="Kang H."/>
            <person name="Cha I."/>
            <person name="Kim H."/>
            <person name="Joh K."/>
        </authorList>
    </citation>
    <scope>NUCLEOTIDE SEQUENCE [LARGE SCALE GENOMIC DNA]</scope>
    <source>
        <strain evidence="8 9">HMF4905</strain>
    </source>
</reference>
<dbReference type="InterPro" id="IPR033907">
    <property type="entry name" value="Endolysin_autolysin"/>
</dbReference>
<dbReference type="EMBL" id="WPIN01000015">
    <property type="protein sequence ID" value="MVM34366.1"/>
    <property type="molecule type" value="Genomic_DNA"/>
</dbReference>
<dbReference type="InterPro" id="IPR002196">
    <property type="entry name" value="Glyco_hydro_24"/>
</dbReference>
<dbReference type="InterPro" id="IPR023347">
    <property type="entry name" value="Lysozyme_dom_sf"/>
</dbReference>
<sequence>MNDYKISSVGIAFIKNEEGCRLKSYQDSVGVWTIGYGHTGSDVKPNQFITAAKAEELLRDDLVKCESSIQNRVKAHLTSNQVDALCSFIFNVGVGGFESSTLLRIINKDPNNEAITGQFARWNKGTANKKKVVLSVLTARRKRESELYFK</sequence>
<dbReference type="PANTHER" id="PTHR38107:SF3">
    <property type="entry name" value="LYSOZYME RRRD-RELATED"/>
    <property type="match status" value="1"/>
</dbReference>
<keyword evidence="4 7" id="KW-0378">Hydrolase</keyword>
<evidence type="ECO:0000256" key="6">
    <source>
        <dbReference type="ARBA" id="ARBA00023295"/>
    </source>
</evidence>
<dbReference type="GO" id="GO:0009253">
    <property type="term" value="P:peptidoglycan catabolic process"/>
    <property type="evidence" value="ECO:0007669"/>
    <property type="project" value="InterPro"/>
</dbReference>
<keyword evidence="3 7" id="KW-0081">Bacteriolytic enzyme</keyword>
<evidence type="ECO:0000256" key="1">
    <source>
        <dbReference type="ARBA" id="ARBA00000632"/>
    </source>
</evidence>
<keyword evidence="9" id="KW-1185">Reference proteome</keyword>
<dbReference type="GO" id="GO:0031640">
    <property type="term" value="P:killing of cells of another organism"/>
    <property type="evidence" value="ECO:0007669"/>
    <property type="project" value="UniProtKB-KW"/>
</dbReference>
<dbReference type="Gene3D" id="1.10.530.40">
    <property type="match status" value="1"/>
</dbReference>
<dbReference type="GO" id="GO:0042742">
    <property type="term" value="P:defense response to bacterium"/>
    <property type="evidence" value="ECO:0007669"/>
    <property type="project" value="UniProtKB-KW"/>
</dbReference>
<dbReference type="InterPro" id="IPR034690">
    <property type="entry name" value="Endolysin_T4_type"/>
</dbReference>
<dbReference type="CDD" id="cd00737">
    <property type="entry name" value="lyz_endolysin_autolysin"/>
    <property type="match status" value="1"/>
</dbReference>
<proteinExistence type="inferred from homology"/>
<evidence type="ECO:0000313" key="9">
    <source>
        <dbReference type="Proteomes" id="UP000436006"/>
    </source>
</evidence>
<organism evidence="8 9">
    <name type="scientific">Spirosoma arboris</name>
    <dbReference type="NCBI Taxonomy" id="2682092"/>
    <lineage>
        <taxon>Bacteria</taxon>
        <taxon>Pseudomonadati</taxon>
        <taxon>Bacteroidota</taxon>
        <taxon>Cytophagia</taxon>
        <taxon>Cytophagales</taxon>
        <taxon>Cytophagaceae</taxon>
        <taxon>Spirosoma</taxon>
    </lineage>
</organism>
<dbReference type="AlphaFoldDB" id="A0A7K1SLB8"/>
<protein>
    <recommendedName>
        <fullName evidence="7">Lysozyme</fullName>
        <ecNumber evidence="7">3.2.1.17</ecNumber>
    </recommendedName>
</protein>
<accession>A0A7K1SLB8</accession>
<dbReference type="Pfam" id="PF00959">
    <property type="entry name" value="Phage_lysozyme"/>
    <property type="match status" value="1"/>
</dbReference>
<comment type="caution">
    <text evidence="8">The sequence shown here is derived from an EMBL/GenBank/DDBJ whole genome shotgun (WGS) entry which is preliminary data.</text>
</comment>
<keyword evidence="6 7" id="KW-0326">Glycosidase</keyword>
<evidence type="ECO:0000313" key="8">
    <source>
        <dbReference type="EMBL" id="MVM34366.1"/>
    </source>
</evidence>
<dbReference type="InterPro" id="IPR023346">
    <property type="entry name" value="Lysozyme-like_dom_sf"/>
</dbReference>
<dbReference type="Proteomes" id="UP000436006">
    <property type="component" value="Unassembled WGS sequence"/>
</dbReference>
<keyword evidence="5" id="KW-1035">Host cytoplasm</keyword>
<dbReference type="EC" id="3.2.1.17" evidence="7"/>
<dbReference type="RefSeq" id="WP_157589186.1">
    <property type="nucleotide sequence ID" value="NZ_WPIN01000015.1"/>
</dbReference>
<evidence type="ECO:0000256" key="4">
    <source>
        <dbReference type="ARBA" id="ARBA00022801"/>
    </source>
</evidence>
<evidence type="ECO:0000256" key="3">
    <source>
        <dbReference type="ARBA" id="ARBA00022638"/>
    </source>
</evidence>
<keyword evidence="2 7" id="KW-0929">Antimicrobial</keyword>
<evidence type="ECO:0000256" key="7">
    <source>
        <dbReference type="RuleBase" id="RU003788"/>
    </source>
</evidence>
<comment type="similarity">
    <text evidence="7">Belongs to the glycosyl hydrolase 24 family.</text>
</comment>
<name>A0A7K1SLB8_9BACT</name>
<dbReference type="InterPro" id="IPR051018">
    <property type="entry name" value="Bacteriophage_GH24"/>
</dbReference>
<dbReference type="GO" id="GO:0016998">
    <property type="term" value="P:cell wall macromolecule catabolic process"/>
    <property type="evidence" value="ECO:0007669"/>
    <property type="project" value="InterPro"/>
</dbReference>
<evidence type="ECO:0000256" key="2">
    <source>
        <dbReference type="ARBA" id="ARBA00022529"/>
    </source>
</evidence>
<evidence type="ECO:0000256" key="5">
    <source>
        <dbReference type="ARBA" id="ARBA00023200"/>
    </source>
</evidence>
<dbReference type="GO" id="GO:0003796">
    <property type="term" value="F:lysozyme activity"/>
    <property type="evidence" value="ECO:0007669"/>
    <property type="project" value="UniProtKB-EC"/>
</dbReference>